<dbReference type="Proteomes" id="UP000215506">
    <property type="component" value="Unassembled WGS sequence"/>
</dbReference>
<dbReference type="Gene3D" id="1.20.1270.240">
    <property type="match status" value="1"/>
</dbReference>
<gene>
    <name evidence="2" type="ORF">B7C42_06312</name>
</gene>
<evidence type="ECO:0000313" key="2">
    <source>
        <dbReference type="EMBL" id="OXR41671.1"/>
    </source>
</evidence>
<evidence type="ECO:0000313" key="3">
    <source>
        <dbReference type="Proteomes" id="UP000215506"/>
    </source>
</evidence>
<dbReference type="Pfam" id="PF03881">
    <property type="entry name" value="Fructosamin_kin"/>
    <property type="match status" value="1"/>
</dbReference>
<protein>
    <recommendedName>
        <fullName evidence="4">Fructosamine kinase</fullName>
    </recommendedName>
</protein>
<dbReference type="SUPFAM" id="SSF56112">
    <property type="entry name" value="Protein kinase-like (PK-like)"/>
    <property type="match status" value="1"/>
</dbReference>
<dbReference type="InterPro" id="IPR016477">
    <property type="entry name" value="Fructo-/Ketosamine-3-kinase"/>
</dbReference>
<sequence>MSDLEAHLAPLLGMPVVAEHTVGHGHAWTLYRVRLADGRDAFVKSAAGAPGSTADHALTAEAAGLRWLREADAADLIPQVLGADDRTLVLPWLTSVAPSREAAERFGGALADLHAHTVDRYGAPWAGCIATVPQDNATVAGEWGPWYARYRLQPLVPAAASVLGRNGIRLIERVIDEIGALAGPPEPPCRIHGDLWSGNVLWTERGVMLIDPAAHGGHRETDLAMLRLFGAPHLGHILGAYRERLPLAPGAEQRVALHQLYPLLVHVVLFGGGYREQAIAAAEEALSAV</sequence>
<dbReference type="EMBL" id="NGAF01000018">
    <property type="protein sequence ID" value="OXR41671.1"/>
    <property type="molecule type" value="Genomic_DNA"/>
</dbReference>
<name>A0A231GYS0_9NOCA</name>
<reference evidence="2 3" key="1">
    <citation type="submission" date="2017-07" db="EMBL/GenBank/DDBJ databases">
        <title>First draft Genome Sequence of Nocardia cerradoensis isolated from human infection.</title>
        <authorList>
            <person name="Carrasco G."/>
        </authorList>
    </citation>
    <scope>NUCLEOTIDE SEQUENCE [LARGE SCALE GENOMIC DNA]</scope>
    <source>
        <strain evidence="2 3">CNM20130759</strain>
    </source>
</reference>
<organism evidence="2 3">
    <name type="scientific">Nocardia cerradoensis</name>
    <dbReference type="NCBI Taxonomy" id="85688"/>
    <lineage>
        <taxon>Bacteria</taxon>
        <taxon>Bacillati</taxon>
        <taxon>Actinomycetota</taxon>
        <taxon>Actinomycetes</taxon>
        <taxon>Mycobacteriales</taxon>
        <taxon>Nocardiaceae</taxon>
        <taxon>Nocardia</taxon>
    </lineage>
</organism>
<dbReference type="PIRSF" id="PIRSF006221">
    <property type="entry name" value="Ketosamine-3-kinase"/>
    <property type="match status" value="1"/>
</dbReference>
<keyword evidence="3" id="KW-1185">Reference proteome</keyword>
<keyword evidence="1" id="KW-0418">Kinase</keyword>
<comment type="caution">
    <text evidence="2">The sequence shown here is derived from an EMBL/GenBank/DDBJ whole genome shotgun (WGS) entry which is preliminary data.</text>
</comment>
<keyword evidence="1" id="KW-0808">Transferase</keyword>
<dbReference type="AlphaFoldDB" id="A0A231GYS0"/>
<dbReference type="RefSeq" id="WP_223273777.1">
    <property type="nucleotide sequence ID" value="NZ_NGAF01000018.1"/>
</dbReference>
<proteinExistence type="inferred from homology"/>
<comment type="similarity">
    <text evidence="1">Belongs to the fructosamine kinase family.</text>
</comment>
<dbReference type="GO" id="GO:0016301">
    <property type="term" value="F:kinase activity"/>
    <property type="evidence" value="ECO:0007669"/>
    <property type="project" value="UniProtKB-UniRule"/>
</dbReference>
<accession>A0A231GYS0</accession>
<dbReference type="Gene3D" id="1.10.510.10">
    <property type="entry name" value="Transferase(Phosphotransferase) domain 1"/>
    <property type="match status" value="1"/>
</dbReference>
<dbReference type="InterPro" id="IPR011009">
    <property type="entry name" value="Kinase-like_dom_sf"/>
</dbReference>
<dbReference type="PANTHER" id="PTHR12149">
    <property type="entry name" value="FRUCTOSAMINE 3 KINASE-RELATED PROTEIN"/>
    <property type="match status" value="1"/>
</dbReference>
<evidence type="ECO:0008006" key="4">
    <source>
        <dbReference type="Google" id="ProtNLM"/>
    </source>
</evidence>
<dbReference type="Gene3D" id="3.30.200.20">
    <property type="entry name" value="Phosphorylase Kinase, domain 1"/>
    <property type="match status" value="1"/>
</dbReference>
<dbReference type="PANTHER" id="PTHR12149:SF8">
    <property type="entry name" value="PROTEIN-RIBULOSAMINE 3-KINASE"/>
    <property type="match status" value="1"/>
</dbReference>
<evidence type="ECO:0000256" key="1">
    <source>
        <dbReference type="PIRNR" id="PIRNR006221"/>
    </source>
</evidence>